<comment type="caution">
    <text evidence="1">The sequence shown here is derived from an EMBL/GenBank/DDBJ whole genome shotgun (WGS) entry which is preliminary data.</text>
</comment>
<dbReference type="Proteomes" id="UP000305041">
    <property type="component" value="Unassembled WGS sequence"/>
</dbReference>
<evidence type="ECO:0000313" key="1">
    <source>
        <dbReference type="EMBL" id="TLP56782.1"/>
    </source>
</evidence>
<organism evidence="1 2">
    <name type="scientific">Parasedimentitalea maritima</name>
    <dbReference type="NCBI Taxonomy" id="2578117"/>
    <lineage>
        <taxon>Bacteria</taxon>
        <taxon>Pseudomonadati</taxon>
        <taxon>Pseudomonadota</taxon>
        <taxon>Alphaproteobacteria</taxon>
        <taxon>Rhodobacterales</taxon>
        <taxon>Paracoccaceae</taxon>
        <taxon>Parasedimentitalea</taxon>
    </lineage>
</organism>
<name>A0ABY2URD9_9RHOB</name>
<gene>
    <name evidence="1" type="ORF">FEE96_20265</name>
</gene>
<dbReference type="RefSeq" id="WP_138164949.1">
    <property type="nucleotide sequence ID" value="NZ_VAUA01000012.1"/>
</dbReference>
<protein>
    <submittedName>
        <fullName evidence="1">Uncharacterized protein</fullName>
    </submittedName>
</protein>
<proteinExistence type="predicted"/>
<keyword evidence="2" id="KW-1185">Reference proteome</keyword>
<reference evidence="1 2" key="1">
    <citation type="submission" date="2019-05" db="EMBL/GenBank/DDBJ databases">
        <title>Draft genome sequence of Pelagicola sp. DSW4-44.</title>
        <authorList>
            <person name="Oh J."/>
        </authorList>
    </citation>
    <scope>NUCLEOTIDE SEQUENCE [LARGE SCALE GENOMIC DNA]</scope>
    <source>
        <strain evidence="1 2">DSW4-44</strain>
    </source>
</reference>
<dbReference type="EMBL" id="VAUA01000012">
    <property type="protein sequence ID" value="TLP56782.1"/>
    <property type="molecule type" value="Genomic_DNA"/>
</dbReference>
<sequence length="219" mass="25211">MFWKQSLIGEDLRHWIEDNYDWVHEHRPTWWKTAQLVTPTRKHFSATHGDDHKTAQAVTHDIMRLLGMDYQIQLEPLPELPDELRHEYGKSSEVVGEYWHDDDAPLITYRPSLLRTPLAFINTMVHELIHARLAPVADELPGGLVAHELATDLHCIIAGFGVIQLQAAEQMGWTGYMTQPSRAVALAEFLRLKEFEPEQALKHLSGRPNRWLKKAMKAA</sequence>
<accession>A0ABY2URD9</accession>
<evidence type="ECO:0000313" key="2">
    <source>
        <dbReference type="Proteomes" id="UP000305041"/>
    </source>
</evidence>